<reference evidence="2" key="2">
    <citation type="submission" date="2015-01" db="EMBL/GenBank/DDBJ databases">
        <title>Evolutionary Origins and Diversification of the Mycorrhizal Mutualists.</title>
        <authorList>
            <consortium name="DOE Joint Genome Institute"/>
            <consortium name="Mycorrhizal Genomics Consortium"/>
            <person name="Kohler A."/>
            <person name="Kuo A."/>
            <person name="Nagy L.G."/>
            <person name="Floudas D."/>
            <person name="Copeland A."/>
            <person name="Barry K.W."/>
            <person name="Cichocki N."/>
            <person name="Veneault-Fourrey C."/>
            <person name="LaButti K."/>
            <person name="Lindquist E.A."/>
            <person name="Lipzen A."/>
            <person name="Lundell T."/>
            <person name="Morin E."/>
            <person name="Murat C."/>
            <person name="Riley R."/>
            <person name="Ohm R."/>
            <person name="Sun H."/>
            <person name="Tunlid A."/>
            <person name="Henrissat B."/>
            <person name="Grigoriev I.V."/>
            <person name="Hibbett D.S."/>
            <person name="Martin F."/>
        </authorList>
    </citation>
    <scope>NUCLEOTIDE SEQUENCE [LARGE SCALE GENOMIC DNA]</scope>
    <source>
        <strain evidence="2">UH-Slu-Lm8-n1</strain>
    </source>
</reference>
<dbReference type="HOGENOM" id="CLU_2016733_0_0_1"/>
<gene>
    <name evidence="1" type="ORF">CY34DRAFT_14885</name>
</gene>
<reference evidence="1 2" key="1">
    <citation type="submission" date="2014-04" db="EMBL/GenBank/DDBJ databases">
        <authorList>
            <consortium name="DOE Joint Genome Institute"/>
            <person name="Kuo A."/>
            <person name="Ruytinx J."/>
            <person name="Rineau F."/>
            <person name="Colpaert J."/>
            <person name="Kohler A."/>
            <person name="Nagy L.G."/>
            <person name="Floudas D."/>
            <person name="Copeland A."/>
            <person name="Barry K.W."/>
            <person name="Cichocki N."/>
            <person name="Veneault-Fourrey C."/>
            <person name="LaButti K."/>
            <person name="Lindquist E.A."/>
            <person name="Lipzen A."/>
            <person name="Lundell T."/>
            <person name="Morin E."/>
            <person name="Murat C."/>
            <person name="Sun H."/>
            <person name="Tunlid A."/>
            <person name="Henrissat B."/>
            <person name="Grigoriev I.V."/>
            <person name="Hibbett D.S."/>
            <person name="Martin F."/>
            <person name="Nordberg H.P."/>
            <person name="Cantor M.N."/>
            <person name="Hua S.X."/>
        </authorList>
    </citation>
    <scope>NUCLEOTIDE SEQUENCE [LARGE SCALE GENOMIC DNA]</scope>
    <source>
        <strain evidence="1 2">UH-Slu-Lm8-n1</strain>
    </source>
</reference>
<keyword evidence="2" id="KW-1185">Reference proteome</keyword>
<accession>A0A0D0AWC1</accession>
<dbReference type="AlphaFoldDB" id="A0A0D0AWC1"/>
<proteinExistence type="predicted"/>
<dbReference type="InParanoid" id="A0A0D0AWC1"/>
<protein>
    <submittedName>
        <fullName evidence="1">Uncharacterized protein</fullName>
    </submittedName>
</protein>
<dbReference type="Proteomes" id="UP000054485">
    <property type="component" value="Unassembled WGS sequence"/>
</dbReference>
<organism evidence="1 2">
    <name type="scientific">Suillus luteus UH-Slu-Lm8-n1</name>
    <dbReference type="NCBI Taxonomy" id="930992"/>
    <lineage>
        <taxon>Eukaryota</taxon>
        <taxon>Fungi</taxon>
        <taxon>Dikarya</taxon>
        <taxon>Basidiomycota</taxon>
        <taxon>Agaricomycotina</taxon>
        <taxon>Agaricomycetes</taxon>
        <taxon>Agaricomycetidae</taxon>
        <taxon>Boletales</taxon>
        <taxon>Suillineae</taxon>
        <taxon>Suillaceae</taxon>
        <taxon>Suillus</taxon>
    </lineage>
</organism>
<evidence type="ECO:0000313" key="1">
    <source>
        <dbReference type="EMBL" id="KIK38687.1"/>
    </source>
</evidence>
<dbReference type="EMBL" id="KN835379">
    <property type="protein sequence ID" value="KIK38687.1"/>
    <property type="molecule type" value="Genomic_DNA"/>
</dbReference>
<evidence type="ECO:0000313" key="2">
    <source>
        <dbReference type="Proteomes" id="UP000054485"/>
    </source>
</evidence>
<sequence>MPSQLLVNQEFLADDLDIFVGDVNHSLVDTPNFCLPCATKIILRNAATHPNHASAVQTSIPSDIAGFFHNSSAQNYDRGTSWLSVADASAKPGYSPTIDAFAYCRTSFSAVLRVDIPGRTLPI</sequence>
<name>A0A0D0AWC1_9AGAM</name>